<dbReference type="EMBL" id="RWGY01000031">
    <property type="protein sequence ID" value="TVU13752.1"/>
    <property type="molecule type" value="Genomic_DNA"/>
</dbReference>
<evidence type="ECO:0000313" key="3">
    <source>
        <dbReference type="Proteomes" id="UP000324897"/>
    </source>
</evidence>
<gene>
    <name evidence="2" type="ORF">EJB05_37178</name>
</gene>
<accession>A0A5J9TQY1</accession>
<reference evidence="2 3" key="1">
    <citation type="journal article" date="2019" name="Sci. Rep.">
        <title>A high-quality genome of Eragrostis curvula grass provides insights into Poaceae evolution and supports new strategies to enhance forage quality.</title>
        <authorList>
            <person name="Carballo J."/>
            <person name="Santos B.A.C.M."/>
            <person name="Zappacosta D."/>
            <person name="Garbus I."/>
            <person name="Selva J.P."/>
            <person name="Gallo C.A."/>
            <person name="Diaz A."/>
            <person name="Albertini E."/>
            <person name="Caccamo M."/>
            <person name="Echenique V."/>
        </authorList>
    </citation>
    <scope>NUCLEOTIDE SEQUENCE [LARGE SCALE GENOMIC DNA]</scope>
    <source>
        <strain evidence="3">cv. Victoria</strain>
        <tissue evidence="2">Leaf</tissue>
    </source>
</reference>
<name>A0A5J9TQY1_9POAL</name>
<comment type="caution">
    <text evidence="2">The sequence shown here is derived from an EMBL/GenBank/DDBJ whole genome shotgun (WGS) entry which is preliminary data.</text>
</comment>
<evidence type="ECO:0000313" key="2">
    <source>
        <dbReference type="EMBL" id="TVU13752.1"/>
    </source>
</evidence>
<proteinExistence type="predicted"/>
<protein>
    <submittedName>
        <fullName evidence="2">Uncharacterized protein</fullName>
    </submittedName>
</protein>
<organism evidence="2 3">
    <name type="scientific">Eragrostis curvula</name>
    <name type="common">weeping love grass</name>
    <dbReference type="NCBI Taxonomy" id="38414"/>
    <lineage>
        <taxon>Eukaryota</taxon>
        <taxon>Viridiplantae</taxon>
        <taxon>Streptophyta</taxon>
        <taxon>Embryophyta</taxon>
        <taxon>Tracheophyta</taxon>
        <taxon>Spermatophyta</taxon>
        <taxon>Magnoliopsida</taxon>
        <taxon>Liliopsida</taxon>
        <taxon>Poales</taxon>
        <taxon>Poaceae</taxon>
        <taxon>PACMAD clade</taxon>
        <taxon>Chloridoideae</taxon>
        <taxon>Eragrostideae</taxon>
        <taxon>Eragrostidinae</taxon>
        <taxon>Eragrostis</taxon>
    </lineage>
</organism>
<keyword evidence="3" id="KW-1185">Reference proteome</keyword>
<dbReference type="Gramene" id="TVU13752">
    <property type="protein sequence ID" value="TVU13752"/>
    <property type="gene ID" value="EJB05_37178"/>
</dbReference>
<feature type="compositionally biased region" description="Polar residues" evidence="1">
    <location>
        <begin position="55"/>
        <end position="68"/>
    </location>
</feature>
<feature type="non-terminal residue" evidence="2">
    <location>
        <position position="1"/>
    </location>
</feature>
<dbReference type="AlphaFoldDB" id="A0A5J9TQY1"/>
<dbReference type="OrthoDB" id="4115at2759"/>
<sequence length="255" mass="26932">MPTLPLTAAAGLALVISPPNCNVCPAGMNIPSPTHLILSAAGSWPPWPRRRRRPSLTNLPSPARSSRPTPCALAVGCSQRRLVRTSLVLVADRAGNCCSYLRVGGAVATACGCDRDAADGARARGGLRSCSAAAGCLIGRVGISHPHHPSLHPLMVNPSVFWSSSLAMGNTVQTVNAASPWTSSLLHSAELDELRRQVVRKSSQGSNEPLECMQTREPQKVSIAMPVKITPMARAQAQRTTLLQNEPSVIVDSSQ</sequence>
<feature type="region of interest" description="Disordered" evidence="1">
    <location>
        <begin position="47"/>
        <end position="68"/>
    </location>
</feature>
<dbReference type="Proteomes" id="UP000324897">
    <property type="component" value="Unassembled WGS sequence"/>
</dbReference>
<evidence type="ECO:0000256" key="1">
    <source>
        <dbReference type="SAM" id="MobiDB-lite"/>
    </source>
</evidence>